<evidence type="ECO:0000313" key="2">
    <source>
        <dbReference type="EMBL" id="HIQ63936.1"/>
    </source>
</evidence>
<dbReference type="Proteomes" id="UP000886819">
    <property type="component" value="Unassembled WGS sequence"/>
</dbReference>
<dbReference type="InterPro" id="IPR050490">
    <property type="entry name" value="Bact_solute-bd_prot1"/>
</dbReference>
<feature type="signal peptide" evidence="1">
    <location>
        <begin position="1"/>
        <end position="21"/>
    </location>
</feature>
<accession>A0A9D1CJ83</accession>
<dbReference type="PANTHER" id="PTHR43649">
    <property type="entry name" value="ARABINOSE-BINDING PROTEIN-RELATED"/>
    <property type="match status" value="1"/>
</dbReference>
<dbReference type="CDD" id="cd13585">
    <property type="entry name" value="PBP2_TMBP_like"/>
    <property type="match status" value="1"/>
</dbReference>
<gene>
    <name evidence="2" type="ORF">IAA66_10230</name>
</gene>
<reference evidence="2" key="1">
    <citation type="submission" date="2020-10" db="EMBL/GenBank/DDBJ databases">
        <authorList>
            <person name="Gilroy R."/>
        </authorList>
    </citation>
    <scope>NUCLEOTIDE SEQUENCE</scope>
    <source>
        <strain evidence="2">ChiHile30-977</strain>
    </source>
</reference>
<protein>
    <submittedName>
        <fullName evidence="2">Sugar ABC transporter substrate-binding protein</fullName>
    </submittedName>
</protein>
<dbReference type="AlphaFoldDB" id="A0A9D1CJ83"/>
<dbReference type="Gene3D" id="3.40.190.10">
    <property type="entry name" value="Periplasmic binding protein-like II"/>
    <property type="match status" value="1"/>
</dbReference>
<reference evidence="2" key="2">
    <citation type="journal article" date="2021" name="PeerJ">
        <title>Extensive microbial diversity within the chicken gut microbiome revealed by metagenomics and culture.</title>
        <authorList>
            <person name="Gilroy R."/>
            <person name="Ravi A."/>
            <person name="Getino M."/>
            <person name="Pursley I."/>
            <person name="Horton D.L."/>
            <person name="Alikhan N.F."/>
            <person name="Baker D."/>
            <person name="Gharbi K."/>
            <person name="Hall N."/>
            <person name="Watson M."/>
            <person name="Adriaenssens E.M."/>
            <person name="Foster-Nyarko E."/>
            <person name="Jarju S."/>
            <person name="Secka A."/>
            <person name="Antonio M."/>
            <person name="Oren A."/>
            <person name="Chaudhuri R.R."/>
            <person name="La Ragione R."/>
            <person name="Hildebrand F."/>
            <person name="Pallen M.J."/>
        </authorList>
    </citation>
    <scope>NUCLEOTIDE SEQUENCE</scope>
    <source>
        <strain evidence="2">ChiHile30-977</strain>
    </source>
</reference>
<organism evidence="2 3">
    <name type="scientific">Candidatus Avichristensenella intestinipullorum</name>
    <dbReference type="NCBI Taxonomy" id="2840693"/>
    <lineage>
        <taxon>Bacteria</taxon>
        <taxon>Bacillati</taxon>
        <taxon>Bacillota</taxon>
        <taxon>Clostridia</taxon>
        <taxon>Candidatus Avichristensenella</taxon>
    </lineage>
</organism>
<evidence type="ECO:0000256" key="1">
    <source>
        <dbReference type="SAM" id="SignalP"/>
    </source>
</evidence>
<comment type="caution">
    <text evidence="2">The sequence shown here is derived from an EMBL/GenBank/DDBJ whole genome shotgun (WGS) entry which is preliminary data.</text>
</comment>
<keyword evidence="1" id="KW-0732">Signal</keyword>
<name>A0A9D1CJ83_9FIRM</name>
<sequence length="428" mass="46695">MKKWLSLFLVMALSLSVCALAQAEEEKIYEGVTIQWQRYPAGDLEAQTAWNQSIVDAFYEETGCTVEVDMVSWEDANTKVLSAITADEGPDVVQIIETAAGQIYSSGAFVALDEYIDKFGGYDAYLQAGLDYGTYDGVLYGLPWGGDTRLYYTRQSVLDAAGIESIPDDWTWSDFLDVLDKIKAAGYEAPFATMGSISTDVSFYYYYTLISNGGNIISEDNTTALFDSEEARQTLKQIADLVVDGYMPASFAELSEDTLTAAFINGDVQMVPLSSGQVAAAAAAGVDDIVALYPPRGEDGTYGGIMCISLMSVPAYSEHQDAAMDFLAFLNSKEWQVSYNAYCSWIPGRHDAGQDEAFSEGWSPALVNGMAQATSFMPGNVHTVAINSMMVEELANFYASLSDNAYTDEEIDECLNRMQTLAQAELDS</sequence>
<dbReference type="Pfam" id="PF13416">
    <property type="entry name" value="SBP_bac_8"/>
    <property type="match status" value="1"/>
</dbReference>
<dbReference type="SUPFAM" id="SSF53850">
    <property type="entry name" value="Periplasmic binding protein-like II"/>
    <property type="match status" value="1"/>
</dbReference>
<proteinExistence type="predicted"/>
<feature type="chain" id="PRO_5039590760" evidence="1">
    <location>
        <begin position="22"/>
        <end position="428"/>
    </location>
</feature>
<dbReference type="EMBL" id="DVFI01000140">
    <property type="protein sequence ID" value="HIQ63936.1"/>
    <property type="molecule type" value="Genomic_DNA"/>
</dbReference>
<evidence type="ECO:0000313" key="3">
    <source>
        <dbReference type="Proteomes" id="UP000886819"/>
    </source>
</evidence>
<dbReference type="InterPro" id="IPR006059">
    <property type="entry name" value="SBP"/>
</dbReference>
<dbReference type="PANTHER" id="PTHR43649:SF12">
    <property type="entry name" value="DIACETYLCHITOBIOSE BINDING PROTEIN DASA"/>
    <property type="match status" value="1"/>
</dbReference>